<evidence type="ECO:0000313" key="1">
    <source>
        <dbReference type="EMBL" id="KNZ48903.1"/>
    </source>
</evidence>
<organism evidence="1 2">
    <name type="scientific">Puccinia sorghi</name>
    <dbReference type="NCBI Taxonomy" id="27349"/>
    <lineage>
        <taxon>Eukaryota</taxon>
        <taxon>Fungi</taxon>
        <taxon>Dikarya</taxon>
        <taxon>Basidiomycota</taxon>
        <taxon>Pucciniomycotina</taxon>
        <taxon>Pucciniomycetes</taxon>
        <taxon>Pucciniales</taxon>
        <taxon>Pucciniaceae</taxon>
        <taxon>Puccinia</taxon>
    </lineage>
</organism>
<evidence type="ECO:0008006" key="3">
    <source>
        <dbReference type="Google" id="ProtNLM"/>
    </source>
</evidence>
<dbReference type="EMBL" id="LAVV01010536">
    <property type="protein sequence ID" value="KNZ48903.1"/>
    <property type="molecule type" value="Genomic_DNA"/>
</dbReference>
<dbReference type="Proteomes" id="UP000037035">
    <property type="component" value="Unassembled WGS sequence"/>
</dbReference>
<gene>
    <name evidence="1" type="ORF">VP01_5334g1</name>
</gene>
<name>A0A0L6UK66_9BASI</name>
<proteinExistence type="predicted"/>
<evidence type="ECO:0000313" key="2">
    <source>
        <dbReference type="Proteomes" id="UP000037035"/>
    </source>
</evidence>
<accession>A0A0L6UK66</accession>
<sequence>PSQPKPDATSASGVVVGAEWCPLVVGAEVQMVQSNEQVMFGGLDRMDVDFPKKLKGKEMAGPSVLAPGKKKAAELAKRALGGESQVALSLKELASVLPMMAEEPILFIRGSGGKMPGLHKYTVLCPLGYVQMCIGDRQVWVMIDSGSMVNLLPTDLVRDVDLVRRPNIGLRRIGRHKCKVNGVVEVAKCKRHVSFL</sequence>
<dbReference type="AlphaFoldDB" id="A0A0L6UK66"/>
<comment type="caution">
    <text evidence="1">The sequence shown here is derived from an EMBL/GenBank/DDBJ whole genome shotgun (WGS) entry which is preliminary data.</text>
</comment>
<feature type="non-terminal residue" evidence="1">
    <location>
        <position position="196"/>
    </location>
</feature>
<keyword evidence="2" id="KW-1185">Reference proteome</keyword>
<dbReference type="VEuPathDB" id="FungiDB:VP01_5334g1"/>
<protein>
    <recommendedName>
        <fullName evidence="3">Aspartic peptidase DDI1-type domain-containing protein</fullName>
    </recommendedName>
</protein>
<reference evidence="1 2" key="1">
    <citation type="submission" date="2015-08" db="EMBL/GenBank/DDBJ databases">
        <title>Next Generation Sequencing and Analysis of the Genome of Puccinia sorghi L Schw, the Causal Agent of Maize Common Rust.</title>
        <authorList>
            <person name="Rochi L."/>
            <person name="Burguener G."/>
            <person name="Darino M."/>
            <person name="Turjanski A."/>
            <person name="Kreff E."/>
            <person name="Dieguez M.J."/>
            <person name="Sacco F."/>
        </authorList>
    </citation>
    <scope>NUCLEOTIDE SEQUENCE [LARGE SCALE GENOMIC DNA]</scope>
    <source>
        <strain evidence="1 2">RO10H11247</strain>
    </source>
</reference>
<feature type="non-terminal residue" evidence="1">
    <location>
        <position position="1"/>
    </location>
</feature>